<accession>A0A4Z2IBK0</accession>
<evidence type="ECO:0000256" key="1">
    <source>
        <dbReference type="SAM" id="MobiDB-lite"/>
    </source>
</evidence>
<protein>
    <submittedName>
        <fullName evidence="2">Uncharacterized protein</fullName>
    </submittedName>
</protein>
<comment type="caution">
    <text evidence="2">The sequence shown here is derived from an EMBL/GenBank/DDBJ whole genome shotgun (WGS) entry which is preliminary data.</text>
</comment>
<organism evidence="2 3">
    <name type="scientific">Liparis tanakae</name>
    <name type="common">Tanaka's snailfish</name>
    <dbReference type="NCBI Taxonomy" id="230148"/>
    <lineage>
        <taxon>Eukaryota</taxon>
        <taxon>Metazoa</taxon>
        <taxon>Chordata</taxon>
        <taxon>Craniata</taxon>
        <taxon>Vertebrata</taxon>
        <taxon>Euteleostomi</taxon>
        <taxon>Actinopterygii</taxon>
        <taxon>Neopterygii</taxon>
        <taxon>Teleostei</taxon>
        <taxon>Neoteleostei</taxon>
        <taxon>Acanthomorphata</taxon>
        <taxon>Eupercaria</taxon>
        <taxon>Perciformes</taxon>
        <taxon>Cottioidei</taxon>
        <taxon>Cottales</taxon>
        <taxon>Liparidae</taxon>
        <taxon>Liparis</taxon>
    </lineage>
</organism>
<feature type="region of interest" description="Disordered" evidence="1">
    <location>
        <begin position="1"/>
        <end position="21"/>
    </location>
</feature>
<keyword evidence="3" id="KW-1185">Reference proteome</keyword>
<evidence type="ECO:0000313" key="3">
    <source>
        <dbReference type="Proteomes" id="UP000314294"/>
    </source>
</evidence>
<dbReference type="Proteomes" id="UP000314294">
    <property type="component" value="Unassembled WGS sequence"/>
</dbReference>
<evidence type="ECO:0000313" key="2">
    <source>
        <dbReference type="EMBL" id="TNN75388.1"/>
    </source>
</evidence>
<dbReference type="AlphaFoldDB" id="A0A4Z2IBK0"/>
<feature type="compositionally biased region" description="Basic and acidic residues" evidence="1">
    <location>
        <begin position="1"/>
        <end position="17"/>
    </location>
</feature>
<dbReference type="EMBL" id="SRLO01000104">
    <property type="protein sequence ID" value="TNN75388.1"/>
    <property type="molecule type" value="Genomic_DNA"/>
</dbReference>
<proteinExistence type="predicted"/>
<sequence length="87" mass="9774">MRGERKKERRDATEVGRTRGSAVSLHTSVNLRRPGANILLAQAADCWMLVYLALGSIRLRAEASHSSQSHKIWIIVQQQQQARLPQA</sequence>
<gene>
    <name evidence="2" type="ORF">EYF80_014435</name>
</gene>
<reference evidence="2 3" key="1">
    <citation type="submission" date="2019-03" db="EMBL/GenBank/DDBJ databases">
        <title>First draft genome of Liparis tanakae, snailfish: a comprehensive survey of snailfish specific genes.</title>
        <authorList>
            <person name="Kim W."/>
            <person name="Song I."/>
            <person name="Jeong J.-H."/>
            <person name="Kim D."/>
            <person name="Kim S."/>
            <person name="Ryu S."/>
            <person name="Song J.Y."/>
            <person name="Lee S.K."/>
        </authorList>
    </citation>
    <scope>NUCLEOTIDE SEQUENCE [LARGE SCALE GENOMIC DNA]</scope>
    <source>
        <tissue evidence="2">Muscle</tissue>
    </source>
</reference>
<name>A0A4Z2IBK0_9TELE</name>